<dbReference type="Pfam" id="PF18911">
    <property type="entry name" value="PKD_4"/>
    <property type="match status" value="1"/>
</dbReference>
<evidence type="ECO:0000313" key="2">
    <source>
        <dbReference type="EMBL" id="WNH12382.1"/>
    </source>
</evidence>
<sequence length="2312" mass="239127">MKTTTFNLLSKTSVQIKHYLFAFALLFVGILNVHADCTIDNAATEGDNIMSGAELLSYINSNNCTGSITISNGVQIQLYTNIIIPSTIDRLIIEDGGQIMWYADVDLTLAPNSAIVIEDTTETDTSQGGAGAISSNGQCNNNRNIFIGNIRYSACAGQGQVCIIFDQVIAAGGTIQIDPDFGVLDGTDNDVCFTPTQINIELNGFVDGNPTFVWTVVSKPNPGATVTFDPNNTTQDPIVTVSEPGVYTFNVAVTLALSDDCLNQFVTVDSDIEIEFKAGVTATTMATSPGIGGTCNLDVDFTSNTSNGGSNTSYSWNFGDGSPVSTDPNPSHTYASNGTYNVSLTVTDPDGVSPCNVAVVNKELILNNESPVITAPSSPLNIEGCDISAAPAKVNTVADLELLGFTISDDTTADANLTVNNSDSVNGTCPIVITRTYTITDDCGGSVQADHIININTPDINVTTPSAVNLVACTSEADILTAYNTWKNGFTVSGGCSPTDNMASFPELTDLTCGGSLGFTLSATSLGCSSSESAISSFTVETAPDLVATAPAAVNLPACSTTVDIQTAYDAWKLGFTVSGGCSPTDNMANFPALTDLTCGGSLNFTLSANNVAGGCVDSASSAASSFTVETAPDLVATAPVAVNLPACSTTADIQTAYDAWKLGFTVSGGCSPTDNMANFPALTNLTCGGSLNFTLSANNVAGGCVDSASSAASSFTVQTAPDLVATAPAAVNLPACSTTADIQTAYDAWKLGFTVSGGCSPTDNMANFPALTDLTCGGSLNFTLSANNVAGGCVDSASSAASSFTVETAPDLVATAPVAVNLPACSTTADIQTAYDAWKLGFTVSGGCSPTDNMANFPALTNLTCGGSLNFTLSANNVAGGCVDSASSAASSFTVQTAPDLVATAPAAVNLPACSTTADIQTAYDAWKLGFTVSGGCSPTDNMANFPALTDLTCGGSLNFTLSANNVAGGCVDSASSAASSFTVETAPDLVATAPVAVNLPACSTTADIQTAYDAWKLGFTVSGGCSPTDNMANFPALTNLTCGGSLNFTLSANNVAGGCVDSASSAASSFTVQTAPELVATAPAAVNLPACSTTADIQTAYDAWKLGFTVSGGCSPTDNMANFPALTNLTCGGSLNFTLSANNVAGGCVDSASSAASSFTVETPNAIVYTNPSDANLQSCDFADQGEIDTAFTNWVNAQSTAIAEADGCSPVLTNNSASATIPDKCSGGTATVTWTITDLCETINTITADFNLTKQQDIGHEEPDSKTVEACSFNSSNLVDAQAALDADIAAWVAKEQFDTRIIEGGCSPTITTNYGSQSIDFCTGGKVTITFTVNDDCQGHSHDATYTLIQPDAVAYTNPSDDTSVASEFNDSDPTVAQTNLDNDIIAWVTAQTDIINNSLTGGCSPNVSNDFVDQSIAFCASGSITITWTIEDVCGTTNPTATYTFTQPDVVEYTAPSGDTAQACEFDNEDAAAAQTALDADIAAWVSAQTDIINNSLTGGGSPTVSNDYIAQSIDFCTGGDVTITWTVADICATTNPKATYTLTQPDAVDYTAPSGDTAQSCEFDNEDATVAQTALDADIAAWVTAQTDIINNSLTGGCSPIVSNDFVAQSIDFCKGGDITITWTVADICGTTNPTATYTLTQPDAVTYTAPSGDTAQSCEFDNDDATAAQTALDADIAAWVTAQTDIINNSLTGGCSPTVSNDFVAQSIDFCKGGDITITWTVADICGTTNPTATYTLTQPDAVTYTAPSGDTAQSCEFDNDDATAAQTALDADIAAWVTAQTDIINNSLTGGCSPTVSNDFVAQSIDFCTGGDVTITWTVADICGTTNPTATYTLTQPDAVAYTTPSGDTAQSCEFDNTDAAAAQTALDADIAAWVTAQTDIINNSLTGGCSPTVSNDFVAQSIDFCTSGTVTITWTVADICGTTNPTATYTYTAATPVVFDQQSLPEDMTVECDNVPNAIILTASTNCGAIVVNYNESKLIDGNCPSSYKLKRTWTATDHCSTTISHTQTITVQDTKAPTASSFDTILDVSCTNIPEIPSIEFTDNCSTNLKVEFEETNSYDENVLTDYQIVRTWTVTDECDNTADFTQTINVSLDEVVTQITSQPRCYDDGIVDLNSFLSNTNLNGTWEIVEGDLIATLSGSLFNPTTLEISDDFLPEDGGIDYLFKYTTSENGCISVIELTMNINADCVVLPCGENDIEISKAVTPNGDSYNETFDIMGIDLCGFVAEVKIFNRWGALVYESNNYTLGSIDTSGTNGDWNGSAPKGSLGNAEKVPNGTYYYIIVLKNSGLKPFTGPIYLGTK</sequence>
<proteinExistence type="predicted"/>
<accession>A0ABY9Y2P4</accession>
<dbReference type="Gene3D" id="2.60.40.10">
    <property type="entry name" value="Immunoglobulins"/>
    <property type="match status" value="1"/>
</dbReference>
<dbReference type="PROSITE" id="PS50093">
    <property type="entry name" value="PKD"/>
    <property type="match status" value="1"/>
</dbReference>
<protein>
    <submittedName>
        <fullName evidence="2">Gliding motility-associated C-terminal domain-containing protein</fullName>
    </submittedName>
</protein>
<dbReference type="Proteomes" id="UP001303407">
    <property type="component" value="Chromosome"/>
</dbReference>
<name>A0ABY9Y2P4_9FLAO</name>
<reference evidence="2 3" key="1">
    <citation type="submission" date="2023-09" db="EMBL/GenBank/DDBJ databases">
        <title>Thalassobella suaedae gen. nov., sp. nov., a marine bacterium of the family Flavobacteriaceae isolated from a halophyte Suaeda japonica.</title>
        <authorList>
            <person name="Lee S.Y."/>
            <person name="Hwang C.Y."/>
        </authorList>
    </citation>
    <scope>NUCLEOTIDE SEQUENCE [LARGE SCALE GENOMIC DNA]</scope>
    <source>
        <strain evidence="2 3">HL-DH10</strain>
    </source>
</reference>
<dbReference type="InterPro" id="IPR035986">
    <property type="entry name" value="PKD_dom_sf"/>
</dbReference>
<dbReference type="InterPro" id="IPR022409">
    <property type="entry name" value="PKD/Chitinase_dom"/>
</dbReference>
<organism evidence="2 3">
    <name type="scientific">Thalassobellus suaedae</name>
    <dbReference type="NCBI Taxonomy" id="3074124"/>
    <lineage>
        <taxon>Bacteria</taxon>
        <taxon>Pseudomonadati</taxon>
        <taxon>Bacteroidota</taxon>
        <taxon>Flavobacteriia</taxon>
        <taxon>Flavobacteriales</taxon>
        <taxon>Flavobacteriaceae</taxon>
        <taxon>Thalassobellus</taxon>
    </lineage>
</organism>
<dbReference type="SUPFAM" id="SSF49299">
    <property type="entry name" value="PKD domain"/>
    <property type="match status" value="1"/>
</dbReference>
<dbReference type="EMBL" id="CP134536">
    <property type="protein sequence ID" value="WNH12382.1"/>
    <property type="molecule type" value="Genomic_DNA"/>
</dbReference>
<evidence type="ECO:0000259" key="1">
    <source>
        <dbReference type="PROSITE" id="PS50093"/>
    </source>
</evidence>
<evidence type="ECO:0000313" key="3">
    <source>
        <dbReference type="Proteomes" id="UP001303407"/>
    </source>
</evidence>
<dbReference type="RefSeq" id="WP_415862363.1">
    <property type="nucleotide sequence ID" value="NZ_CP134536.1"/>
</dbReference>
<dbReference type="InterPro" id="IPR013783">
    <property type="entry name" value="Ig-like_fold"/>
</dbReference>
<dbReference type="Pfam" id="PF13585">
    <property type="entry name" value="CHU_C"/>
    <property type="match status" value="1"/>
</dbReference>
<dbReference type="InterPro" id="IPR000601">
    <property type="entry name" value="PKD_dom"/>
</dbReference>
<dbReference type="CDD" id="cd00146">
    <property type="entry name" value="PKD"/>
    <property type="match status" value="1"/>
</dbReference>
<feature type="domain" description="PKD" evidence="1">
    <location>
        <begin position="282"/>
        <end position="351"/>
    </location>
</feature>
<gene>
    <name evidence="2" type="ORF">RHP49_16025</name>
</gene>
<keyword evidence="3" id="KW-1185">Reference proteome</keyword>
<dbReference type="SMART" id="SM00089">
    <property type="entry name" value="PKD"/>
    <property type="match status" value="1"/>
</dbReference>